<feature type="compositionally biased region" description="Basic and acidic residues" evidence="2">
    <location>
        <begin position="1540"/>
        <end position="1587"/>
    </location>
</feature>
<dbReference type="Pfam" id="PF07550">
    <property type="entry name" value="Shr-like_HID"/>
    <property type="match status" value="1"/>
</dbReference>
<comment type="caution">
    <text evidence="5">The sequence shown here is derived from an EMBL/GenBank/DDBJ whole genome shotgun (WGS) entry which is preliminary data.</text>
</comment>
<feature type="compositionally biased region" description="Low complexity" evidence="2">
    <location>
        <begin position="196"/>
        <end position="215"/>
    </location>
</feature>
<evidence type="ECO:0000256" key="1">
    <source>
        <dbReference type="ARBA" id="ARBA00022737"/>
    </source>
</evidence>
<dbReference type="EMBL" id="JAINVB010000001">
    <property type="protein sequence ID" value="MCK0088279.1"/>
    <property type="molecule type" value="Genomic_DNA"/>
</dbReference>
<name>A0AAW5F8T1_CLOSY</name>
<dbReference type="Gene3D" id="2.10.270.10">
    <property type="entry name" value="Cholin Binding"/>
    <property type="match status" value="1"/>
</dbReference>
<evidence type="ECO:0000313" key="6">
    <source>
        <dbReference type="Proteomes" id="UP001203136"/>
    </source>
</evidence>
<feature type="compositionally biased region" description="Gly residues" evidence="2">
    <location>
        <begin position="216"/>
        <end position="237"/>
    </location>
</feature>
<dbReference type="Proteomes" id="UP001203136">
    <property type="component" value="Unassembled WGS sequence"/>
</dbReference>
<proteinExistence type="predicted"/>
<evidence type="ECO:0000259" key="4">
    <source>
        <dbReference type="Pfam" id="PF07550"/>
    </source>
</evidence>
<feature type="domain" description="Heme-binding protein Shr-like Hb-interacting" evidence="4">
    <location>
        <begin position="1207"/>
        <end position="1267"/>
    </location>
</feature>
<gene>
    <name evidence="5" type="ORF">K5I21_20890</name>
</gene>
<keyword evidence="3" id="KW-0732">Signal</keyword>
<evidence type="ECO:0000256" key="3">
    <source>
        <dbReference type="SAM" id="SignalP"/>
    </source>
</evidence>
<dbReference type="SUPFAM" id="SSF69360">
    <property type="entry name" value="Cell wall binding repeat"/>
    <property type="match status" value="1"/>
</dbReference>
<sequence>MSRAVVPILTAACMTFQTGTAWAAPTGPAQEALSQGRWEFGDGTWKYYDSSGAVRTGWLQTAGGWYYLDPSNGSLRTGWQNIGGHIFYLNTAQDGVEGKMRTGWFRDPSGHRYFLNTSVDETLGSALTGWQWIEGHCYFFETAEGGEKGRMYAGRETPGGFLTDAEGRWIEKDGSVHYEPGRGYSSVQNTKAAVAGSKSSGSRSSGNKNSGSGSLNSGGSGSSSSGGSGSGSGGTGNSGTESGSGNTGNSGTGSGSSENTVKPGGEAQNGSGGDTGDEGKTSDLLDRNKTKFLNLGWTRYAVITFEDGNIDDYSVRIDGTDVTGTLTKVDDDGSVVKWESTVLKPGSVTVTRDSDGREQTVKLAAAAASKAPDAGDPANAPKAILTNGPVSRFDYYLDVYDKNGQVRTEPERTTFDLSDRRGNASEETPAAYYVPDTLIDQKTGTGEITVKLSLKTKDQEEWFDKLKTIKALDQENRILNSELAFRKTTENTYGKTGVLKISLPQTNLFSRGRYQLNLVSGYSSAAMTVPVHLVDSRTFTMKLNTLNLNPEPGECFAFTIEGEDGAAFGNEILSPIYRVQLTTPSGKTKELENISEWYEIGNMLHICGTNTKEEIVTDEAGIYTVTAYANGYKTMMKSVETGSAVTVFGKRSGSSVSGADAVSGASWNGSSGSSGESGSSGGGSINAFLIFDHDLIANALILKKLGMTNKDADAVLARWEAQSPVAVMDENAEELYDFTAYLNAVKDAGLGDGTALTFRRYADSGQGKTENRPYQVKRVLEDGLLGSSFLFSEMTGKRAPRLEGLNGAFGEDLVLSCSSDPSYLNKNTKFYLDGSAIALRSDSYLAGYLFDEETGKATIYSATKGTAGGSVQLTAGVHELRVVSGGYQTAVAQIHISKTPEQFELSLADPNPAAKEGAEDESAYYTGQDVHVIAACREGDESQNTLRGDFMKNLKGIELKRPDGSSRKVTSDTEGSLFGDDNYIPGKFGFVLQKGLFKESGVYMVTVWSEDYTPKTLEFRINKGEENQNPPETLTAPELDKVEKKSDLLNGKYYRVSFKAASGQELENYLKLFEDSGKAAVQVNGEKYTYSGFSIGTSDQYKYTVSDNETNGTRQYLDLSINGFTAGKNTVTIEAEGCDDLNFDVYLDKNGEITDSGSEEPPAGLLTAPEAEPVSLYNSRCYRVSFTGLNDEELRNYLKALADNDKTEIEVNGQKYQYSSWLIMAADKQKYTVSDNTYLDFSKDGFGEGDNTVNVKVKGYEDISFKVTLDENGGIAGEDGPAPSDKLTPPDVKKAELKTSVLGGKYYRVSFKNLKEEELAAYLTILKKEDKTEIQVNGRTYEYSSWSISSNDEDKYKVSEDESFGGLKYLDFSINGFNTEEENTVTIEAEGYDELSFAVYTDENGRVTEREEPDNNGAAAVPSENVSPPAKEPEPDVTVDKTEDSGNKAEPDNKEPEESDKESGTAGKEPETDDKEPETDNKEPETAGREPESDNKEPETAGKEPETDDKEPETAGKEPETDDKEPETAGKEPETDDKEPETAGKEPETDDKEPKTAGKEPETDDKEPKTDGKKPEVSAKEPEPNGE</sequence>
<feature type="compositionally biased region" description="Basic and acidic residues" evidence="2">
    <location>
        <begin position="1478"/>
        <end position="1505"/>
    </location>
</feature>
<feature type="compositionally biased region" description="Basic and acidic residues" evidence="2">
    <location>
        <begin position="1431"/>
        <end position="1456"/>
    </location>
</feature>
<feature type="compositionally biased region" description="Gly residues" evidence="2">
    <location>
        <begin position="245"/>
        <end position="254"/>
    </location>
</feature>
<accession>A0AAW5F8T1</accession>
<evidence type="ECO:0000256" key="2">
    <source>
        <dbReference type="SAM" id="MobiDB-lite"/>
    </source>
</evidence>
<dbReference type="InterPro" id="IPR018337">
    <property type="entry name" value="Cell_wall/Cho-bd_repeat"/>
</dbReference>
<feature type="chain" id="PRO_5043980695" evidence="3">
    <location>
        <begin position="24"/>
        <end position="1587"/>
    </location>
</feature>
<protein>
    <submittedName>
        <fullName evidence="5">DUF1533 domain-containing protein</fullName>
    </submittedName>
</protein>
<organism evidence="5 6">
    <name type="scientific">Clostridium symbiosum</name>
    <name type="common">Bacteroides symbiosus</name>
    <dbReference type="NCBI Taxonomy" id="1512"/>
    <lineage>
        <taxon>Bacteria</taxon>
        <taxon>Bacillati</taxon>
        <taxon>Bacillota</taxon>
        <taxon>Clostridia</taxon>
        <taxon>Lachnospirales</taxon>
        <taxon>Lachnospiraceae</taxon>
        <taxon>Otoolea</taxon>
    </lineage>
</organism>
<dbReference type="InterPro" id="IPR011432">
    <property type="entry name" value="Shr-like_HID"/>
</dbReference>
<dbReference type="Pfam" id="PF01473">
    <property type="entry name" value="Choline_bind_1"/>
    <property type="match status" value="2"/>
</dbReference>
<evidence type="ECO:0000313" key="5">
    <source>
        <dbReference type="EMBL" id="MCK0088279.1"/>
    </source>
</evidence>
<feature type="signal peptide" evidence="3">
    <location>
        <begin position="1"/>
        <end position="23"/>
    </location>
</feature>
<reference evidence="5" key="1">
    <citation type="journal article" date="2022" name="Cell Host Microbe">
        <title>Colonization of the live biotherapeutic product VE303 and modulation of the microbiota and metabolites in healthy volunteers.</title>
        <authorList>
            <person name="Dsouza M."/>
            <person name="Menon R."/>
            <person name="Crossette E."/>
            <person name="Bhattarai S.K."/>
            <person name="Schneider J."/>
            <person name="Kim Y.G."/>
            <person name="Reddy S."/>
            <person name="Caballero S."/>
            <person name="Felix C."/>
            <person name="Cornacchione L."/>
            <person name="Hendrickson J."/>
            <person name="Watson A.R."/>
            <person name="Minot S.S."/>
            <person name="Greenfield N."/>
            <person name="Schopf L."/>
            <person name="Szabady R."/>
            <person name="Patarroyo J."/>
            <person name="Smith W."/>
            <person name="Harrison P."/>
            <person name="Kuijper E.J."/>
            <person name="Kelly C.P."/>
            <person name="Olle B."/>
            <person name="Bobilev D."/>
            <person name="Silber J.L."/>
            <person name="Bucci V."/>
            <person name="Roberts B."/>
            <person name="Faith J."/>
            <person name="Norman J.M."/>
        </authorList>
    </citation>
    <scope>NUCLEOTIDE SEQUENCE</scope>
    <source>
        <strain evidence="5">VE303-04</strain>
    </source>
</reference>
<keyword evidence="1" id="KW-0677">Repeat</keyword>
<feature type="region of interest" description="Disordered" evidence="2">
    <location>
        <begin position="180"/>
        <end position="283"/>
    </location>
</feature>
<feature type="region of interest" description="Disordered" evidence="2">
    <location>
        <begin position="1407"/>
        <end position="1587"/>
    </location>
</feature>